<dbReference type="PIRSF" id="PIRSF017875">
    <property type="entry name" value="PSII_HCF136"/>
    <property type="match status" value="1"/>
</dbReference>
<dbReference type="NCBIfam" id="NF010237">
    <property type="entry name" value="PRK13684.1"/>
    <property type="match status" value="1"/>
</dbReference>
<dbReference type="GO" id="GO:0031979">
    <property type="term" value="C:plasma membrane-derived thylakoid lumen"/>
    <property type="evidence" value="ECO:0007669"/>
    <property type="project" value="UniProtKB-SubCell"/>
</dbReference>
<comment type="function">
    <text evidence="4">A factor required for optimal assembly of photosystem II (PSII), acting in the early stages of PSII assembly. Also plays a role in replacement of photodamaged D1 (psbA). Assists YidC in synthesis of chlorophyll-binding proteins.</text>
</comment>
<proteinExistence type="inferred from homology"/>
<name>A0A941JP47_9CHRO</name>
<comment type="subcellular location">
    <subcellularLocation>
        <location evidence="4">Cellular thylakoid lumen</location>
    </subcellularLocation>
    <text evidence="4">Associated with a PSII precusor complex on the lumenal side of the thylakoid membrane.</text>
</comment>
<feature type="domain" description="Photosynthesis system II assembly factor Ycf48/Hcf136-like" evidence="6">
    <location>
        <begin position="25"/>
        <end position="323"/>
    </location>
</feature>
<evidence type="ECO:0000313" key="7">
    <source>
        <dbReference type="EMBL" id="MBR8827113.1"/>
    </source>
</evidence>
<evidence type="ECO:0000256" key="1">
    <source>
        <dbReference type="ARBA" id="ARBA00022531"/>
    </source>
</evidence>
<dbReference type="EMBL" id="JADQBC010000020">
    <property type="protein sequence ID" value="MBR8827113.1"/>
    <property type="molecule type" value="Genomic_DNA"/>
</dbReference>
<dbReference type="InterPro" id="IPR016705">
    <property type="entry name" value="Ycf48/Hcf136"/>
</dbReference>
<comment type="caution">
    <text evidence="7">The sequence shown here is derived from an EMBL/GenBank/DDBJ whole genome shotgun (WGS) entry which is preliminary data.</text>
</comment>
<comment type="domain">
    <text evidence="4">A 7-bladed beta-propeller torus, about 55 by 55 Angstroms, with a depth of about 25 Angstroms and a central pore.</text>
</comment>
<dbReference type="PANTHER" id="PTHR47199:SF2">
    <property type="entry name" value="PHOTOSYSTEM II STABILITY_ASSEMBLY FACTOR HCF136, CHLOROPLASTIC"/>
    <property type="match status" value="1"/>
</dbReference>
<gene>
    <name evidence="4" type="primary">ycf48</name>
    <name evidence="7" type="ORF">DSM107014_04275</name>
</gene>
<accession>A0A941JP47</accession>
<keyword evidence="4" id="KW-0793">Thylakoid</keyword>
<sequence length="330" mass="36099">MRKLKEIVIILAVGLLCISCSSVESLSYNPWTVINLPTDATLADVAFTDDLNHGWVVGTKGIIFETTDGGDTWQEMSIDLGDEKVSYTAISFNEQEGWITGKPSILLHTKDGGTSWSRIPLSPKLPGAPYGILALGPNTAEMVTDLGAIYKTEDGGRNWKALVEGAVGVARNIERSADGQYVAVSAKGNFYSTWKPGDTEWTPHNRNSSRRIQNMGFTENGSLWLIARGGQIQFSDPDDQESWGEVEYPELSTSWGLLDLAYRTQDELWVAGGSGNLLISPNHGESWSKDRDVEDVASNFYKIVFVTAKKGFVLGQQGVLLKYEPPSEAA</sequence>
<evidence type="ECO:0000259" key="6">
    <source>
        <dbReference type="Pfam" id="PF14870"/>
    </source>
</evidence>
<dbReference type="GO" id="GO:0015979">
    <property type="term" value="P:photosynthesis"/>
    <property type="evidence" value="ECO:0007669"/>
    <property type="project" value="UniProtKB-KW"/>
</dbReference>
<dbReference type="GO" id="GO:0009523">
    <property type="term" value="C:photosystem II"/>
    <property type="evidence" value="ECO:0007669"/>
    <property type="project" value="UniProtKB-KW"/>
</dbReference>
<dbReference type="InterPro" id="IPR015943">
    <property type="entry name" value="WD40/YVTN_repeat-like_dom_sf"/>
</dbReference>
<keyword evidence="2 4" id="KW-0732">Signal</keyword>
<evidence type="ECO:0000313" key="8">
    <source>
        <dbReference type="Proteomes" id="UP000767446"/>
    </source>
</evidence>
<dbReference type="Pfam" id="PF14870">
    <property type="entry name" value="PSII_BNR"/>
    <property type="match status" value="1"/>
</dbReference>
<evidence type="ECO:0000256" key="2">
    <source>
        <dbReference type="ARBA" id="ARBA00022729"/>
    </source>
</evidence>
<comment type="similarity">
    <text evidence="4 5">Belongs to the Ycf48 family.</text>
</comment>
<dbReference type="PANTHER" id="PTHR47199">
    <property type="entry name" value="PHOTOSYSTEM II STABILITY/ASSEMBLY FACTOR HCF136, CHLOROPLASTIC"/>
    <property type="match status" value="1"/>
</dbReference>
<evidence type="ECO:0000256" key="4">
    <source>
        <dbReference type="HAMAP-Rule" id="MF_01348"/>
    </source>
</evidence>
<dbReference type="SUPFAM" id="SSF110296">
    <property type="entry name" value="Oligoxyloglucan reducing end-specific cellobiohydrolase"/>
    <property type="match status" value="1"/>
</dbReference>
<reference evidence="7" key="1">
    <citation type="submission" date="2021-02" db="EMBL/GenBank/DDBJ databases">
        <title>Metagenome analyses of Stigonema ocellatum DSM 106950, Chlorogloea purpurea SAG 13.99 and Gomphosphaeria aponina DSM 107014.</title>
        <authorList>
            <person name="Marter P."/>
            <person name="Huang S."/>
        </authorList>
    </citation>
    <scope>NUCLEOTIDE SEQUENCE</scope>
    <source>
        <strain evidence="7">JP213</strain>
    </source>
</reference>
<dbReference type="InterPro" id="IPR028203">
    <property type="entry name" value="PSII_CF48-like_dom"/>
</dbReference>
<evidence type="ECO:0000256" key="3">
    <source>
        <dbReference type="ARBA" id="ARBA00023276"/>
    </source>
</evidence>
<protein>
    <recommendedName>
        <fullName evidence="4 5">Photosystem II assembly protein Ycf48</fullName>
    </recommendedName>
</protein>
<dbReference type="Gene3D" id="2.130.10.10">
    <property type="entry name" value="YVTN repeat-like/Quinoprotein amine dehydrogenase"/>
    <property type="match status" value="2"/>
</dbReference>
<keyword evidence="3 4" id="KW-0604">Photosystem II</keyword>
<keyword evidence="1 4" id="KW-0602">Photosynthesis</keyword>
<dbReference type="HAMAP" id="MF_01348">
    <property type="entry name" value="Ycf48"/>
    <property type="match status" value="1"/>
</dbReference>
<evidence type="ECO:0000256" key="5">
    <source>
        <dbReference type="PIRNR" id="PIRNR017875"/>
    </source>
</evidence>
<dbReference type="AlphaFoldDB" id="A0A941JP47"/>
<organism evidence="7 8">
    <name type="scientific">Gomphosphaeria aponina SAG 52.96 = DSM 107014</name>
    <dbReference type="NCBI Taxonomy" id="1521640"/>
    <lineage>
        <taxon>Bacteria</taxon>
        <taxon>Bacillati</taxon>
        <taxon>Cyanobacteriota</taxon>
        <taxon>Cyanophyceae</taxon>
        <taxon>Oscillatoriophycideae</taxon>
        <taxon>Chroococcales</taxon>
        <taxon>Gomphosphaeriaceae</taxon>
        <taxon>Gomphosphaeria</taxon>
    </lineage>
</organism>
<dbReference type="Proteomes" id="UP000767446">
    <property type="component" value="Unassembled WGS sequence"/>
</dbReference>